<keyword evidence="3" id="KW-0808">Transferase</keyword>
<evidence type="ECO:0000256" key="9">
    <source>
        <dbReference type="SAM" id="MobiDB-lite"/>
    </source>
</evidence>
<keyword evidence="4" id="KW-0479">Metal-binding</keyword>
<evidence type="ECO:0000256" key="7">
    <source>
        <dbReference type="ARBA" id="ARBA00022786"/>
    </source>
</evidence>
<dbReference type="AlphaFoldDB" id="A0A1X7RT94"/>
<proteinExistence type="predicted"/>
<dbReference type="Pfam" id="PF01485">
    <property type="entry name" value="IBR"/>
    <property type="match status" value="1"/>
</dbReference>
<comment type="catalytic activity">
    <reaction evidence="1">
        <text>[E2 ubiquitin-conjugating enzyme]-S-ubiquitinyl-L-cysteine + [acceptor protein]-L-lysine = [E2 ubiquitin-conjugating enzyme]-L-cysteine + [acceptor protein]-N(6)-ubiquitinyl-L-lysine.</text>
        <dbReference type="EC" id="2.3.2.31"/>
    </reaction>
</comment>
<evidence type="ECO:0000256" key="3">
    <source>
        <dbReference type="ARBA" id="ARBA00022679"/>
    </source>
</evidence>
<evidence type="ECO:0000256" key="1">
    <source>
        <dbReference type="ARBA" id="ARBA00001798"/>
    </source>
</evidence>
<keyword evidence="12" id="KW-1185">Reference proteome</keyword>
<organism evidence="11 12">
    <name type="scientific">Zymoseptoria tritici (strain ST99CH_3D7)</name>
    <dbReference type="NCBI Taxonomy" id="1276538"/>
    <lineage>
        <taxon>Eukaryota</taxon>
        <taxon>Fungi</taxon>
        <taxon>Dikarya</taxon>
        <taxon>Ascomycota</taxon>
        <taxon>Pezizomycotina</taxon>
        <taxon>Dothideomycetes</taxon>
        <taxon>Dothideomycetidae</taxon>
        <taxon>Mycosphaerellales</taxon>
        <taxon>Mycosphaerellaceae</taxon>
        <taxon>Zymoseptoria</taxon>
    </lineage>
</organism>
<dbReference type="GO" id="GO:0008270">
    <property type="term" value="F:zinc ion binding"/>
    <property type="evidence" value="ECO:0007669"/>
    <property type="project" value="UniProtKB-KW"/>
</dbReference>
<evidence type="ECO:0000256" key="4">
    <source>
        <dbReference type="ARBA" id="ARBA00022723"/>
    </source>
</evidence>
<evidence type="ECO:0000256" key="8">
    <source>
        <dbReference type="ARBA" id="ARBA00022833"/>
    </source>
</evidence>
<feature type="region of interest" description="Disordered" evidence="9">
    <location>
        <begin position="243"/>
        <end position="269"/>
    </location>
</feature>
<dbReference type="InterPro" id="IPR044066">
    <property type="entry name" value="TRIAD_supradom"/>
</dbReference>
<evidence type="ECO:0000256" key="5">
    <source>
        <dbReference type="ARBA" id="ARBA00022737"/>
    </source>
</evidence>
<dbReference type="GO" id="GO:0061630">
    <property type="term" value="F:ubiquitin protein ligase activity"/>
    <property type="evidence" value="ECO:0007669"/>
    <property type="project" value="UniProtKB-EC"/>
</dbReference>
<keyword evidence="7" id="KW-0833">Ubl conjugation pathway</keyword>
<dbReference type="Proteomes" id="UP000215127">
    <property type="component" value="Chromosome 5"/>
</dbReference>
<dbReference type="STRING" id="1276538.A0A1X7RT94"/>
<evidence type="ECO:0000313" key="11">
    <source>
        <dbReference type="EMBL" id="SMQ50646.1"/>
    </source>
</evidence>
<reference evidence="11 12" key="1">
    <citation type="submission" date="2016-06" db="EMBL/GenBank/DDBJ databases">
        <authorList>
            <person name="Kjaerup R.B."/>
            <person name="Dalgaard T.S."/>
            <person name="Juul-Madsen H.R."/>
        </authorList>
    </citation>
    <scope>NUCLEOTIDE SEQUENCE [LARGE SCALE GENOMIC DNA]</scope>
</reference>
<evidence type="ECO:0000313" key="12">
    <source>
        <dbReference type="Proteomes" id="UP000215127"/>
    </source>
</evidence>
<dbReference type="InterPro" id="IPR002867">
    <property type="entry name" value="IBR_dom"/>
</dbReference>
<gene>
    <name evidence="11" type="ORF">ZT3D7_G5799</name>
</gene>
<feature type="domain" description="RING-type" evidence="10">
    <location>
        <begin position="39"/>
        <end position="244"/>
    </location>
</feature>
<dbReference type="GO" id="GO:0016567">
    <property type="term" value="P:protein ubiquitination"/>
    <property type="evidence" value="ECO:0007669"/>
    <property type="project" value="InterPro"/>
</dbReference>
<dbReference type="SUPFAM" id="SSF57850">
    <property type="entry name" value="RING/U-box"/>
    <property type="match status" value="1"/>
</dbReference>
<dbReference type="PANTHER" id="PTHR11685">
    <property type="entry name" value="RBR FAMILY RING FINGER AND IBR DOMAIN-CONTAINING"/>
    <property type="match status" value="1"/>
</dbReference>
<dbReference type="EMBL" id="LT853696">
    <property type="protein sequence ID" value="SMQ50646.1"/>
    <property type="molecule type" value="Genomic_DNA"/>
</dbReference>
<protein>
    <recommendedName>
        <fullName evidence="2">RBR-type E3 ubiquitin transferase</fullName>
        <ecNumber evidence="2">2.3.2.31</ecNumber>
    </recommendedName>
</protein>
<dbReference type="EC" id="2.3.2.31" evidence="2"/>
<dbReference type="Gene3D" id="1.20.120.1750">
    <property type="match status" value="1"/>
</dbReference>
<evidence type="ECO:0000259" key="10">
    <source>
        <dbReference type="PROSITE" id="PS51873"/>
    </source>
</evidence>
<accession>A0A1X7RT94</accession>
<feature type="compositionally biased region" description="Acidic residues" evidence="9">
    <location>
        <begin position="243"/>
        <end position="267"/>
    </location>
</feature>
<keyword evidence="5" id="KW-0677">Repeat</keyword>
<evidence type="ECO:0000256" key="6">
    <source>
        <dbReference type="ARBA" id="ARBA00022771"/>
    </source>
</evidence>
<keyword evidence="6" id="KW-0863">Zinc-finger</keyword>
<dbReference type="CDD" id="cd22584">
    <property type="entry name" value="Rcat_RBR_unk"/>
    <property type="match status" value="1"/>
</dbReference>
<sequence>MDMNVGDSPWNAPIPPRATMEDIFADVASKRPPRKKQKIARTCVICIGDIDIRTPCPSCLGLYCSSCLQGMFTAAVKDQTRFPVRCCGLIQIHHVLPELDTGVAKAYRVAFENWITAKKLYCPKPTCSAFIPERLIPASKKLLPDTSTPLAGTVHDTFPCPTCKTSICADCHKLDHDSADCSTKQDDEEKAMLAAFGYKQCPRCGEGVRKMYGCTHMLCRCGAHWCWGCLRSAQQCVGRCDDEDEGAEEEDDDEEEEEEGEDFEGDASEQFKEALTESRLMTEKLIEDAKKTGRGLQVRTAADSELITGRLIEDAKKTGLELQAQAAADAGFAMSQRSQSQISDALLNAIVGNHNRTSLAIAADAPSRAPAPMNFDASTQRDWERSGLNFGEHPEEDDTYGQIWSCRHTLNAYEGRDGEDMRYVECNRCFKTCPNGRDARICAQCFLLVCKECAA</sequence>
<dbReference type="PROSITE" id="PS51873">
    <property type="entry name" value="TRIAD"/>
    <property type="match status" value="1"/>
</dbReference>
<name>A0A1X7RT94_ZYMT9</name>
<dbReference type="InterPro" id="IPR031127">
    <property type="entry name" value="E3_UB_ligase_RBR"/>
</dbReference>
<evidence type="ECO:0000256" key="2">
    <source>
        <dbReference type="ARBA" id="ARBA00012251"/>
    </source>
</evidence>
<keyword evidence="8" id="KW-0862">Zinc</keyword>